<dbReference type="Proteomes" id="UP000759131">
    <property type="component" value="Unassembled WGS sequence"/>
</dbReference>
<keyword evidence="4" id="KW-0732">Signal</keyword>
<dbReference type="PROSITE" id="PS00778">
    <property type="entry name" value="HIS_ACID_PHOSPHAT_2"/>
    <property type="match status" value="1"/>
</dbReference>
<evidence type="ECO:0000256" key="1">
    <source>
        <dbReference type="ARBA" id="ARBA00000032"/>
    </source>
</evidence>
<reference evidence="9" key="1">
    <citation type="submission" date="2020-11" db="EMBL/GenBank/DDBJ databases">
        <authorList>
            <person name="Tran Van P."/>
        </authorList>
    </citation>
    <scope>NUCLEOTIDE SEQUENCE</scope>
</reference>
<evidence type="ECO:0000256" key="5">
    <source>
        <dbReference type="ARBA" id="ARBA00022801"/>
    </source>
</evidence>
<keyword evidence="8" id="KW-1133">Transmembrane helix</keyword>
<dbReference type="SUPFAM" id="SSF53254">
    <property type="entry name" value="Phosphoglycerate mutase-like"/>
    <property type="match status" value="1"/>
</dbReference>
<comment type="similarity">
    <text evidence="2">Belongs to the histidine acid phosphatase family.</text>
</comment>
<keyword evidence="8" id="KW-0812">Transmembrane</keyword>
<dbReference type="EMBL" id="OC859114">
    <property type="protein sequence ID" value="CAD7627217.1"/>
    <property type="molecule type" value="Genomic_DNA"/>
</dbReference>
<proteinExistence type="inferred from homology"/>
<evidence type="ECO:0000256" key="3">
    <source>
        <dbReference type="ARBA" id="ARBA00012646"/>
    </source>
</evidence>
<dbReference type="EC" id="3.1.3.2" evidence="3"/>
<dbReference type="PANTHER" id="PTHR11567:SF211">
    <property type="entry name" value="PROSTATIC ACID PHOSPHATASE"/>
    <property type="match status" value="1"/>
</dbReference>
<feature type="transmembrane region" description="Helical" evidence="8">
    <location>
        <begin position="207"/>
        <end position="228"/>
    </location>
</feature>
<evidence type="ECO:0000256" key="7">
    <source>
        <dbReference type="ARBA" id="ARBA00023180"/>
    </source>
</evidence>
<dbReference type="CDD" id="cd07061">
    <property type="entry name" value="HP_HAP_like"/>
    <property type="match status" value="1"/>
</dbReference>
<evidence type="ECO:0000313" key="9">
    <source>
        <dbReference type="EMBL" id="CAD7627217.1"/>
    </source>
</evidence>
<evidence type="ECO:0000256" key="6">
    <source>
        <dbReference type="ARBA" id="ARBA00023157"/>
    </source>
</evidence>
<protein>
    <recommendedName>
        <fullName evidence="3">acid phosphatase</fullName>
        <ecNumber evidence="3">3.1.3.2</ecNumber>
    </recommendedName>
</protein>
<comment type="catalytic activity">
    <reaction evidence="1">
        <text>a phosphate monoester + H2O = an alcohol + phosphate</text>
        <dbReference type="Rhea" id="RHEA:15017"/>
        <dbReference type="ChEBI" id="CHEBI:15377"/>
        <dbReference type="ChEBI" id="CHEBI:30879"/>
        <dbReference type="ChEBI" id="CHEBI:43474"/>
        <dbReference type="ChEBI" id="CHEBI:67140"/>
        <dbReference type="EC" id="3.1.3.2"/>
    </reaction>
</comment>
<keyword evidence="6" id="KW-1015">Disulfide bond</keyword>
<keyword evidence="5" id="KW-0378">Hydrolase</keyword>
<organism evidence="9">
    <name type="scientific">Medioppia subpectinata</name>
    <dbReference type="NCBI Taxonomy" id="1979941"/>
    <lineage>
        <taxon>Eukaryota</taxon>
        <taxon>Metazoa</taxon>
        <taxon>Ecdysozoa</taxon>
        <taxon>Arthropoda</taxon>
        <taxon>Chelicerata</taxon>
        <taxon>Arachnida</taxon>
        <taxon>Acari</taxon>
        <taxon>Acariformes</taxon>
        <taxon>Sarcoptiformes</taxon>
        <taxon>Oribatida</taxon>
        <taxon>Brachypylina</taxon>
        <taxon>Oppioidea</taxon>
        <taxon>Oppiidae</taxon>
        <taxon>Medioppia</taxon>
    </lineage>
</organism>
<dbReference type="OrthoDB" id="6418769at2759"/>
<dbReference type="InterPro" id="IPR050645">
    <property type="entry name" value="Histidine_acid_phosphatase"/>
</dbReference>
<dbReference type="InterPro" id="IPR000560">
    <property type="entry name" value="His_Pase_clade-2"/>
</dbReference>
<dbReference type="InterPro" id="IPR029033">
    <property type="entry name" value="His_PPase_superfam"/>
</dbReference>
<dbReference type="Gene3D" id="3.40.50.1240">
    <property type="entry name" value="Phosphoglycerate mutase-like"/>
    <property type="match status" value="1"/>
</dbReference>
<sequence length="243" mass="28064">AVLNYVSSNTGLNITNLTAAEEVFDTLLIEKENKYELPLWVDEHTYHTLSQISDMTFYFDFSTKLIQRLRTGLLLKDIIKNMNETINRNDTTSETPNKLYIYSTHDTQIALLLNALNVFDKKSPPFGSTIMIELRQTNNKYTIEMFYLNDTQSEKPMTLVLPNCTNARNECLFQQFVESVNDLIPGDWNSECQNTGLSFASKTVMPYMFGSLLTLAVMALIYIIYTFLKPKNREIVYQMLPIR</sequence>
<dbReference type="Pfam" id="PF00328">
    <property type="entry name" value="His_Phos_2"/>
    <property type="match status" value="1"/>
</dbReference>
<gene>
    <name evidence="9" type="ORF">OSB1V03_LOCUS7647</name>
</gene>
<feature type="non-terminal residue" evidence="9">
    <location>
        <position position="243"/>
    </location>
</feature>
<evidence type="ECO:0000256" key="8">
    <source>
        <dbReference type="SAM" id="Phobius"/>
    </source>
</evidence>
<evidence type="ECO:0000256" key="2">
    <source>
        <dbReference type="ARBA" id="ARBA00005375"/>
    </source>
</evidence>
<dbReference type="GO" id="GO:0003993">
    <property type="term" value="F:acid phosphatase activity"/>
    <property type="evidence" value="ECO:0007669"/>
    <property type="project" value="UniProtKB-EC"/>
</dbReference>
<keyword evidence="10" id="KW-1185">Reference proteome</keyword>
<evidence type="ECO:0000313" key="10">
    <source>
        <dbReference type="Proteomes" id="UP000759131"/>
    </source>
</evidence>
<dbReference type="EMBL" id="CAJPIZ010004539">
    <property type="protein sequence ID" value="CAG2107647.1"/>
    <property type="molecule type" value="Genomic_DNA"/>
</dbReference>
<dbReference type="AlphaFoldDB" id="A0A7R9Q0K4"/>
<name>A0A7R9Q0K4_9ACAR</name>
<evidence type="ECO:0000256" key="4">
    <source>
        <dbReference type="ARBA" id="ARBA00022729"/>
    </source>
</evidence>
<accession>A0A7R9Q0K4</accession>
<dbReference type="PANTHER" id="PTHR11567">
    <property type="entry name" value="ACID PHOSPHATASE-RELATED"/>
    <property type="match status" value="1"/>
</dbReference>
<keyword evidence="7" id="KW-0325">Glycoprotein</keyword>
<dbReference type="InterPro" id="IPR033379">
    <property type="entry name" value="Acid_Pase_AS"/>
</dbReference>
<keyword evidence="8" id="KW-0472">Membrane</keyword>